<keyword evidence="1" id="KW-0677">Repeat</keyword>
<dbReference type="EMBL" id="JABEZZ010000007">
    <property type="protein sequence ID" value="MBA0590968.1"/>
    <property type="molecule type" value="Genomic_DNA"/>
</dbReference>
<gene>
    <name evidence="3" type="ORF">Gorai_019657</name>
</gene>
<evidence type="ECO:0000313" key="3">
    <source>
        <dbReference type="EMBL" id="MBA0590968.1"/>
    </source>
</evidence>
<organism evidence="3 4">
    <name type="scientific">Gossypium raimondii</name>
    <name type="common">Peruvian cotton</name>
    <name type="synonym">Gossypium klotzschianum subsp. raimondii</name>
    <dbReference type="NCBI Taxonomy" id="29730"/>
    <lineage>
        <taxon>Eukaryota</taxon>
        <taxon>Viridiplantae</taxon>
        <taxon>Streptophyta</taxon>
        <taxon>Embryophyta</taxon>
        <taxon>Tracheophyta</taxon>
        <taxon>Spermatophyta</taxon>
        <taxon>Magnoliopsida</taxon>
        <taxon>eudicotyledons</taxon>
        <taxon>Gunneridae</taxon>
        <taxon>Pentapetalae</taxon>
        <taxon>rosids</taxon>
        <taxon>malvids</taxon>
        <taxon>Malvales</taxon>
        <taxon>Malvaceae</taxon>
        <taxon>Malvoideae</taxon>
        <taxon>Gossypium</taxon>
    </lineage>
</organism>
<evidence type="ECO:0000259" key="2">
    <source>
        <dbReference type="Pfam" id="PF03107"/>
    </source>
</evidence>
<dbReference type="AlphaFoldDB" id="A0A7J8PP51"/>
<name>A0A7J8PP51_GOSRA</name>
<dbReference type="InterPro" id="IPR004146">
    <property type="entry name" value="DC1"/>
</dbReference>
<dbReference type="Proteomes" id="UP000593578">
    <property type="component" value="Unassembled WGS sequence"/>
</dbReference>
<proteinExistence type="predicted"/>
<accession>A0A7J8PP51</accession>
<evidence type="ECO:0000256" key="1">
    <source>
        <dbReference type="ARBA" id="ARBA00022737"/>
    </source>
</evidence>
<comment type="caution">
    <text evidence="3">The sequence shown here is derived from an EMBL/GenBank/DDBJ whole genome shotgun (WGS) entry which is preliminary data.</text>
</comment>
<evidence type="ECO:0000313" key="4">
    <source>
        <dbReference type="Proteomes" id="UP000593578"/>
    </source>
</evidence>
<dbReference type="Pfam" id="PF03107">
    <property type="entry name" value="C1_2"/>
    <property type="match status" value="1"/>
</dbReference>
<feature type="domain" description="DC1" evidence="2">
    <location>
        <begin position="2"/>
        <end position="27"/>
    </location>
</feature>
<sequence length="58" mass="6839">MCEIKINPEIHVYYCAECNYIVHIDCVLFEPLEEMLLDLRRMEENFNDGSLGLEMVSI</sequence>
<reference evidence="3 4" key="1">
    <citation type="journal article" date="2019" name="Genome Biol. Evol.">
        <title>Insights into the evolution of the New World diploid cottons (Gossypium, subgenus Houzingenia) based on genome sequencing.</title>
        <authorList>
            <person name="Grover C.E."/>
            <person name="Arick M.A. 2nd"/>
            <person name="Thrash A."/>
            <person name="Conover J.L."/>
            <person name="Sanders W.S."/>
            <person name="Peterson D.G."/>
            <person name="Frelichowski J.E."/>
            <person name="Scheffler J.A."/>
            <person name="Scheffler B.E."/>
            <person name="Wendel J.F."/>
        </authorList>
    </citation>
    <scope>NUCLEOTIDE SEQUENCE [LARGE SCALE GENOMIC DNA]</scope>
    <source>
        <strain evidence="3">8</strain>
        <tissue evidence="3">Leaf</tissue>
    </source>
</reference>
<protein>
    <recommendedName>
        <fullName evidence="2">DC1 domain-containing protein</fullName>
    </recommendedName>
</protein>
<dbReference type="InterPro" id="IPR046349">
    <property type="entry name" value="C1-like_sf"/>
</dbReference>
<dbReference type="SUPFAM" id="SSF57889">
    <property type="entry name" value="Cysteine-rich domain"/>
    <property type="match status" value="1"/>
</dbReference>